<dbReference type="AlphaFoldDB" id="F5YAX8"/>
<accession>F5YAX8</accession>
<dbReference type="InParanoid" id="F5YAX8"/>
<reference evidence="2" key="1">
    <citation type="submission" date="2009-12" db="EMBL/GenBank/DDBJ databases">
        <title>Complete sequence of Treponema azotonutricium strain ZAS-9.</title>
        <authorList>
            <person name="Tetu S.G."/>
            <person name="Matson E."/>
            <person name="Ren Q."/>
            <person name="Seshadri R."/>
            <person name="Elbourne L."/>
            <person name="Hassan K.A."/>
            <person name="Durkin A."/>
            <person name="Radune D."/>
            <person name="Mohamoud Y."/>
            <person name="Shay R."/>
            <person name="Jin S."/>
            <person name="Zhang X."/>
            <person name="Lucey K."/>
            <person name="Ballor N.R."/>
            <person name="Ottesen E."/>
            <person name="Rosenthal R."/>
            <person name="Allen A."/>
            <person name="Leadbetter J.R."/>
            <person name="Paulsen I.T."/>
        </authorList>
    </citation>
    <scope>NUCLEOTIDE SEQUENCE [LARGE SCALE GENOMIC DNA]</scope>
    <source>
        <strain evidence="2">ATCC BAA-888 / DSM 13862 / ZAS-9</strain>
    </source>
</reference>
<dbReference type="Proteomes" id="UP000009222">
    <property type="component" value="Chromosome"/>
</dbReference>
<dbReference type="STRING" id="545695.TREAZ_0651"/>
<organism evidence="1 2">
    <name type="scientific">Leadbettera azotonutricia (strain ATCC BAA-888 / DSM 13862 / ZAS-9)</name>
    <name type="common">Treponema azotonutricium</name>
    <dbReference type="NCBI Taxonomy" id="545695"/>
    <lineage>
        <taxon>Bacteria</taxon>
        <taxon>Pseudomonadati</taxon>
        <taxon>Spirochaetota</taxon>
        <taxon>Spirochaetia</taxon>
        <taxon>Spirochaetales</taxon>
        <taxon>Breznakiellaceae</taxon>
        <taxon>Leadbettera</taxon>
    </lineage>
</organism>
<gene>
    <name evidence="1" type="ordered locus">TREAZ_0651</name>
</gene>
<evidence type="ECO:0000313" key="2">
    <source>
        <dbReference type="Proteomes" id="UP000009222"/>
    </source>
</evidence>
<keyword evidence="2" id="KW-1185">Reference proteome</keyword>
<name>F5YAX8_LEAAZ</name>
<dbReference type="EMBL" id="CP001841">
    <property type="protein sequence ID" value="AEF81376.1"/>
    <property type="molecule type" value="Genomic_DNA"/>
</dbReference>
<sequence>MCIKASTPYMALVCVALHFLTKFSRIHRKFEKKIVWGLSVDS</sequence>
<dbReference type="HOGENOM" id="CLU_3259278_0_0_12"/>
<proteinExistence type="predicted"/>
<evidence type="ECO:0000313" key="1">
    <source>
        <dbReference type="EMBL" id="AEF81376.1"/>
    </source>
</evidence>
<dbReference type="KEGG" id="taz:TREAZ_0651"/>
<reference evidence="1 2" key="2">
    <citation type="journal article" date="2011" name="ISME J.">
        <title>RNA-seq reveals cooperative metabolic interactions between two termite-gut spirochete species in co-culture.</title>
        <authorList>
            <person name="Rosenthal A.Z."/>
            <person name="Matson E.G."/>
            <person name="Eldar A."/>
            <person name="Leadbetter J.R."/>
        </authorList>
    </citation>
    <scope>NUCLEOTIDE SEQUENCE [LARGE SCALE GENOMIC DNA]</scope>
    <source>
        <strain evidence="2">ATCC BAA-888 / DSM 13862 / ZAS-9</strain>
    </source>
</reference>
<protein>
    <submittedName>
        <fullName evidence="1">Uncharacterized protein</fullName>
    </submittedName>
</protein>